<feature type="transmembrane region" description="Helical" evidence="1">
    <location>
        <begin position="128"/>
        <end position="148"/>
    </location>
</feature>
<feature type="transmembrane region" description="Helical" evidence="1">
    <location>
        <begin position="63"/>
        <end position="83"/>
    </location>
</feature>
<reference evidence="3" key="1">
    <citation type="journal article" date="2019" name="Int. J. Syst. Evol. Microbiol.">
        <title>The Global Catalogue of Microorganisms (GCM) 10K type strain sequencing project: providing services to taxonomists for standard genome sequencing and annotation.</title>
        <authorList>
            <consortium name="The Broad Institute Genomics Platform"/>
            <consortium name="The Broad Institute Genome Sequencing Center for Infectious Disease"/>
            <person name="Wu L."/>
            <person name="Ma J."/>
        </authorList>
    </citation>
    <scope>NUCLEOTIDE SEQUENCE [LARGE SCALE GENOMIC DNA]</scope>
    <source>
        <strain evidence="3">JCM 17591</strain>
    </source>
</reference>
<dbReference type="InterPro" id="IPR007136">
    <property type="entry name" value="DUF347"/>
</dbReference>
<organism evidence="2 3">
    <name type="scientific">Gryllotalpicola koreensis</name>
    <dbReference type="NCBI Taxonomy" id="993086"/>
    <lineage>
        <taxon>Bacteria</taxon>
        <taxon>Bacillati</taxon>
        <taxon>Actinomycetota</taxon>
        <taxon>Actinomycetes</taxon>
        <taxon>Micrococcales</taxon>
        <taxon>Microbacteriaceae</taxon>
        <taxon>Gryllotalpicola</taxon>
    </lineage>
</organism>
<feature type="transmembrane region" description="Helical" evidence="1">
    <location>
        <begin position="217"/>
        <end position="236"/>
    </location>
</feature>
<feature type="transmembrane region" description="Helical" evidence="1">
    <location>
        <begin position="33"/>
        <end position="56"/>
    </location>
</feature>
<keyword evidence="1" id="KW-1133">Transmembrane helix</keyword>
<proteinExistence type="predicted"/>
<dbReference type="RefSeq" id="WP_344752166.1">
    <property type="nucleotide sequence ID" value="NZ_BAABBW010000001.1"/>
</dbReference>
<keyword evidence="1" id="KW-0472">Membrane</keyword>
<gene>
    <name evidence="2" type="ORF">GCM10022287_02920</name>
</gene>
<keyword evidence="3" id="KW-1185">Reference proteome</keyword>
<feature type="transmembrane region" description="Helical" evidence="1">
    <location>
        <begin position="186"/>
        <end position="205"/>
    </location>
</feature>
<keyword evidence="1" id="KW-0812">Transmembrane</keyword>
<dbReference type="Pfam" id="PF03988">
    <property type="entry name" value="DUF347"/>
    <property type="match status" value="4"/>
</dbReference>
<name>A0ABP7ZQS2_9MICO</name>
<sequence>MAIKVPEVTALFWVTKLFTTALGESASDFLVRIIDPVLAVGATFLVFALAIAAQLVSRRYHAWLYWLAVTMVAVFGTMAADVLHVALGVPYAVSTVGFAVILAIVLIAWQRTERTLDIHSISTTRRELFYWATVSATFALGTAAGDLFATVFHLGYLGAAGVFAVVILVPWVGFRFARWNAVGCFWFAYILTRPLGASVADWLGVDRSLGGVGIGHGRVSLMLLTVVVFLVAAAQVRQPRRAAPALEMTTDSSEGQF</sequence>
<feature type="transmembrane region" description="Helical" evidence="1">
    <location>
        <begin position="154"/>
        <end position="174"/>
    </location>
</feature>
<comment type="caution">
    <text evidence="2">The sequence shown here is derived from an EMBL/GenBank/DDBJ whole genome shotgun (WGS) entry which is preliminary data.</text>
</comment>
<evidence type="ECO:0000313" key="3">
    <source>
        <dbReference type="Proteomes" id="UP001501079"/>
    </source>
</evidence>
<evidence type="ECO:0000313" key="2">
    <source>
        <dbReference type="EMBL" id="GAA4168186.1"/>
    </source>
</evidence>
<dbReference type="EMBL" id="BAABBW010000001">
    <property type="protein sequence ID" value="GAA4168186.1"/>
    <property type="molecule type" value="Genomic_DNA"/>
</dbReference>
<protein>
    <submittedName>
        <fullName evidence="2">Membrane protein</fullName>
    </submittedName>
</protein>
<evidence type="ECO:0000256" key="1">
    <source>
        <dbReference type="SAM" id="Phobius"/>
    </source>
</evidence>
<dbReference type="Proteomes" id="UP001501079">
    <property type="component" value="Unassembled WGS sequence"/>
</dbReference>
<accession>A0ABP7ZQS2</accession>
<feature type="transmembrane region" description="Helical" evidence="1">
    <location>
        <begin position="89"/>
        <end position="108"/>
    </location>
</feature>